<proteinExistence type="predicted"/>
<dbReference type="InterPro" id="IPR011989">
    <property type="entry name" value="ARM-like"/>
</dbReference>
<comment type="caution">
    <text evidence="1">The sequence shown here is derived from an EMBL/GenBank/DDBJ whole genome shotgun (WGS) entry which is preliminary data.</text>
</comment>
<dbReference type="Pfam" id="PF13646">
    <property type="entry name" value="HEAT_2"/>
    <property type="match status" value="1"/>
</dbReference>
<dbReference type="Gene3D" id="1.25.10.10">
    <property type="entry name" value="Leucine-rich Repeat Variant"/>
    <property type="match status" value="4"/>
</dbReference>
<evidence type="ECO:0000313" key="1">
    <source>
        <dbReference type="EMBL" id="NNJ16254.1"/>
    </source>
</evidence>
<dbReference type="SUPFAM" id="SSF48371">
    <property type="entry name" value="ARM repeat"/>
    <property type="match status" value="3"/>
</dbReference>
<dbReference type="Proteomes" id="UP000010448">
    <property type="component" value="Unassembled WGS sequence"/>
</dbReference>
<gene>
    <name evidence="1" type="ORF">CSV86_014045</name>
</gene>
<dbReference type="AlphaFoldDB" id="A0A7K4EF33"/>
<organism evidence="1 2">
    <name type="scientific">Pseudomonas bharatica CSV86</name>
    <dbReference type="NCBI Taxonomy" id="1005395"/>
    <lineage>
        <taxon>Bacteria</taxon>
        <taxon>Pseudomonadati</taxon>
        <taxon>Pseudomonadota</taxon>
        <taxon>Gammaproteobacteria</taxon>
        <taxon>Pseudomonadales</taxon>
        <taxon>Pseudomonadaceae</taxon>
        <taxon>Pseudomonas</taxon>
        <taxon>Pseudomonas bharatica</taxon>
    </lineage>
</organism>
<accession>A0A7K4EF33</accession>
<reference evidence="1 2" key="1">
    <citation type="journal article" date="2013" name="Genome Announc.">
        <title>Genome Sequence of Naphthalene-Degrading Soil Bacterium Pseudomonas putida CSV86.</title>
        <authorList>
            <person name="Phale P.S."/>
            <person name="Paliwal V."/>
            <person name="Raju S.C."/>
            <person name="Modak A."/>
            <person name="Purohit H.J."/>
        </authorList>
    </citation>
    <scope>NUCLEOTIDE SEQUENCE [LARGE SCALE GENOMIC DNA]</scope>
    <source>
        <strain evidence="1 2">CSV86</strain>
    </source>
</reference>
<evidence type="ECO:0000313" key="2">
    <source>
        <dbReference type="Proteomes" id="UP000010448"/>
    </source>
</evidence>
<protein>
    <submittedName>
        <fullName evidence="1">HEAT repeat domain-containing protein</fullName>
    </submittedName>
</protein>
<name>A0A7K4EF33_9PSED</name>
<keyword evidence="2" id="KW-1185">Reference proteome</keyword>
<sequence>MELTKSPVDVRLQLAGNPATGAAAQLLLAQDAHVEVRKTLAGHPALGSATVQYLIKDVEAVLVTLAGNHGLSPLQLRGLVQHESGDVRKALAGNTSAGLEILGLLSRDPLAEVREELASNETLSAQIIDTLLRDPHSDVREAILLWHKEVDTEQQQRLANDPVCAVRERFAWHNATGVDIHEQLLADNAKVRAELASNRSTSISVQQRLALDPAPEVRCALARNAETHEGIQVLLAEDPDVQVRVELAGNEDLAGVAFPLLLKDVEEVQLALAANRGLMPKQYGRLARSGFDKVQMVLAGNPFIDEELIRELGQHAVATTPGSIWTIQHEPSPRLLALARNPGLGESLQREYYEGWKHSPVLMQALAGNRSLVPGLQLLLARHPDTEVRRQLANNEKLAADVARVLLEDMSVRTALIRSQVLDADIEQALRDDHRYDIRFELAGNRYTRTATQLALATDHDVDVRRELLTQANAQRGFILKLAAQAALAQDDHEEIRVLLAQHPHLGLGLQARLAEDEETCVREALAARPSGLHGRALSEEVQLRLLKDPQASVRMALAGNAQLLPHVQLALSRDSDTQVRIALIRKSGSFGPRLLMVVQKSLANDASVEVRSALADALFGLYPPATSEEILLGLAGDSDHRVKEAIVWALNFGEMRFSDAVIDRLRKGLDKDTLEALEEALASCED</sequence>
<dbReference type="InterPro" id="IPR016024">
    <property type="entry name" value="ARM-type_fold"/>
</dbReference>
<dbReference type="RefSeq" id="WP_170394807.1">
    <property type="nucleotide sequence ID" value="NZ_AMWJ02000002.1"/>
</dbReference>
<dbReference type="EMBL" id="AMWJ02000002">
    <property type="protein sequence ID" value="NNJ16254.1"/>
    <property type="molecule type" value="Genomic_DNA"/>
</dbReference>